<dbReference type="PANTHER" id="PTHR35004:SF8">
    <property type="entry name" value="TRANSPOSASE RV3428C-RELATED"/>
    <property type="match status" value="1"/>
</dbReference>
<sequence>MCCGPGIPISRWLKGLKFYSYERFRQIVAGEVGARGLTARVIHSPGVSMQVDWAGTKMVLVDPIVGKHQKVSVFVACLPYSGMIFATACVNQRQENWHEAHRLAFEYFGGVTEVVVC</sequence>
<evidence type="ECO:0008006" key="3">
    <source>
        <dbReference type="Google" id="ProtNLM"/>
    </source>
</evidence>
<dbReference type="PANTHER" id="PTHR35004">
    <property type="entry name" value="TRANSPOSASE RV3428C-RELATED"/>
    <property type="match status" value="1"/>
</dbReference>
<organism evidence="1 2">
    <name type="scientific">Corynebacterium cystitidis DSM 20524</name>
    <dbReference type="NCBI Taxonomy" id="1121357"/>
    <lineage>
        <taxon>Bacteria</taxon>
        <taxon>Bacillati</taxon>
        <taxon>Actinomycetota</taxon>
        <taxon>Actinomycetes</taxon>
        <taxon>Mycobacteriales</taxon>
        <taxon>Corynebacteriaceae</taxon>
        <taxon>Corynebacterium</taxon>
    </lineage>
</organism>
<dbReference type="STRING" id="1121357.SAMN05661109_00612"/>
<name>A0A1H9QQ01_9CORY</name>
<proteinExistence type="predicted"/>
<dbReference type="Proteomes" id="UP000198929">
    <property type="component" value="Unassembled WGS sequence"/>
</dbReference>
<dbReference type="AlphaFoldDB" id="A0A1H9QQ01"/>
<evidence type="ECO:0000313" key="1">
    <source>
        <dbReference type="EMBL" id="SER61909.1"/>
    </source>
</evidence>
<evidence type="ECO:0000313" key="2">
    <source>
        <dbReference type="Proteomes" id="UP000198929"/>
    </source>
</evidence>
<gene>
    <name evidence="1" type="ORF">SAMN05661109_00612</name>
</gene>
<accession>A0A1H9QQ01</accession>
<dbReference type="EMBL" id="FOGQ01000002">
    <property type="protein sequence ID" value="SER61909.1"/>
    <property type="molecule type" value="Genomic_DNA"/>
</dbReference>
<reference evidence="2" key="1">
    <citation type="submission" date="2016-10" db="EMBL/GenBank/DDBJ databases">
        <authorList>
            <person name="Varghese N."/>
            <person name="Submissions S."/>
        </authorList>
    </citation>
    <scope>NUCLEOTIDE SEQUENCE [LARGE SCALE GENOMIC DNA]</scope>
    <source>
        <strain evidence="2">DSM 20524</strain>
    </source>
</reference>
<keyword evidence="2" id="KW-1185">Reference proteome</keyword>
<protein>
    <recommendedName>
        <fullName evidence="3">Integrase core domain-containing protein</fullName>
    </recommendedName>
</protein>